<name>I3SWZ6_LOTJA</name>
<accession>I3SWZ6</accession>
<reference evidence="1" key="1">
    <citation type="submission" date="2012-05" db="EMBL/GenBank/DDBJ databases">
        <authorList>
            <person name="Krishnakumar V."/>
            <person name="Cheung F."/>
            <person name="Xiao Y."/>
            <person name="Chan A."/>
            <person name="Moskal W.A."/>
            <person name="Town C.D."/>
        </authorList>
    </citation>
    <scope>NUCLEOTIDE SEQUENCE</scope>
</reference>
<organism evidence="1">
    <name type="scientific">Lotus japonicus</name>
    <name type="common">Lotus corniculatus var. japonicus</name>
    <dbReference type="NCBI Taxonomy" id="34305"/>
    <lineage>
        <taxon>Eukaryota</taxon>
        <taxon>Viridiplantae</taxon>
        <taxon>Streptophyta</taxon>
        <taxon>Embryophyta</taxon>
        <taxon>Tracheophyta</taxon>
        <taxon>Spermatophyta</taxon>
        <taxon>Magnoliopsida</taxon>
        <taxon>eudicotyledons</taxon>
        <taxon>Gunneridae</taxon>
        <taxon>Pentapetalae</taxon>
        <taxon>rosids</taxon>
        <taxon>fabids</taxon>
        <taxon>Fabales</taxon>
        <taxon>Fabaceae</taxon>
        <taxon>Papilionoideae</taxon>
        <taxon>50 kb inversion clade</taxon>
        <taxon>NPAAA clade</taxon>
        <taxon>Hologalegina</taxon>
        <taxon>robinioid clade</taxon>
        <taxon>Loteae</taxon>
        <taxon>Lotus</taxon>
    </lineage>
</organism>
<protein>
    <submittedName>
        <fullName evidence="1">Uncharacterized protein</fullName>
    </submittedName>
</protein>
<dbReference type="AlphaFoldDB" id="I3SWZ6"/>
<dbReference type="EMBL" id="BT144994">
    <property type="protein sequence ID" value="AFK44788.1"/>
    <property type="molecule type" value="mRNA"/>
</dbReference>
<evidence type="ECO:0000313" key="1">
    <source>
        <dbReference type="EMBL" id="AFK44788.1"/>
    </source>
</evidence>
<sequence>MVNIVLYRSHSMLRIHSMQHRKMHRTLIVYLKYSLDQFRERNQR</sequence>
<proteinExistence type="evidence at transcript level"/>